<dbReference type="Proteomes" id="UP000177960">
    <property type="component" value="Unassembled WGS sequence"/>
</dbReference>
<evidence type="ECO:0000313" key="2">
    <source>
        <dbReference type="Proteomes" id="UP000177960"/>
    </source>
</evidence>
<sequence length="92" mass="10565">MEHIKKTSKQYFSLLKERAKLSRVYTSHQSTGLALAQILNDPSHKSLYMRLAKMYDNAQLTRIAKNIEECADIKNKGAYFMKVLKATDLNSL</sequence>
<proteinExistence type="predicted"/>
<name>A0A1G1ZIL0_9BACT</name>
<dbReference type="EMBL" id="MHJG01000003">
    <property type="protein sequence ID" value="OGY64404.1"/>
    <property type="molecule type" value="Genomic_DNA"/>
</dbReference>
<protein>
    <submittedName>
        <fullName evidence="1">Uncharacterized protein</fullName>
    </submittedName>
</protein>
<dbReference type="STRING" id="1798404.A3B92_02645"/>
<gene>
    <name evidence="1" type="ORF">A3B92_02645</name>
</gene>
<reference evidence="1 2" key="1">
    <citation type="journal article" date="2016" name="Nat. Commun.">
        <title>Thousands of microbial genomes shed light on interconnected biogeochemical processes in an aquifer system.</title>
        <authorList>
            <person name="Anantharaman K."/>
            <person name="Brown C.T."/>
            <person name="Hug L.A."/>
            <person name="Sharon I."/>
            <person name="Castelle C.J."/>
            <person name="Probst A.J."/>
            <person name="Thomas B.C."/>
            <person name="Singh A."/>
            <person name="Wilkins M.J."/>
            <person name="Karaoz U."/>
            <person name="Brodie E.L."/>
            <person name="Williams K.H."/>
            <person name="Hubbard S.S."/>
            <person name="Banfield J.F."/>
        </authorList>
    </citation>
    <scope>NUCLEOTIDE SEQUENCE [LARGE SCALE GENOMIC DNA]</scope>
</reference>
<comment type="caution">
    <text evidence="1">The sequence shown here is derived from an EMBL/GenBank/DDBJ whole genome shotgun (WGS) entry which is preliminary data.</text>
</comment>
<accession>A0A1G1ZIL0</accession>
<dbReference type="AlphaFoldDB" id="A0A1G1ZIL0"/>
<organism evidence="1 2">
    <name type="scientific">Candidatus Harrisonbacteria bacterium RIFCSPHIGHO2_02_FULL_42_16</name>
    <dbReference type="NCBI Taxonomy" id="1798404"/>
    <lineage>
        <taxon>Bacteria</taxon>
        <taxon>Candidatus Harrisoniibacteriota</taxon>
    </lineage>
</organism>
<evidence type="ECO:0000313" key="1">
    <source>
        <dbReference type="EMBL" id="OGY64404.1"/>
    </source>
</evidence>